<dbReference type="EMBL" id="CP044399">
    <property type="protein sequence ID" value="QFI37119.1"/>
    <property type="molecule type" value="Genomic_DNA"/>
</dbReference>
<organism evidence="5 6">
    <name type="scientific">Moritella marina ATCC 15381</name>
    <dbReference type="NCBI Taxonomy" id="1202962"/>
    <lineage>
        <taxon>Bacteria</taxon>
        <taxon>Pseudomonadati</taxon>
        <taxon>Pseudomonadota</taxon>
        <taxon>Gammaproteobacteria</taxon>
        <taxon>Alteromonadales</taxon>
        <taxon>Moritellaceae</taxon>
        <taxon>Moritella</taxon>
    </lineage>
</organism>
<dbReference type="Proteomes" id="UP000327424">
    <property type="component" value="Chromosome"/>
</dbReference>
<evidence type="ECO:0000259" key="4">
    <source>
        <dbReference type="Pfam" id="PF01103"/>
    </source>
</evidence>
<keyword evidence="2" id="KW-0472">Membrane</keyword>
<proteinExistence type="predicted"/>
<evidence type="ECO:0000313" key="6">
    <source>
        <dbReference type="Proteomes" id="UP000327424"/>
    </source>
</evidence>
<dbReference type="RefSeq" id="WP_019439265.1">
    <property type="nucleotide sequence ID" value="NZ_ALOE01000001.1"/>
</dbReference>
<sequence length="405" mass="44572">MLQHRAKLYQTKQHKTKLGSHLLLSSSLLLMTGQSAFADTGSQTDESANVEQGGWIDGLLENLGADGEYNQDKMIDFSVLPGPFYNPEMSFGVGVSAIGLYQVDKEDQVSQLSTLIINGFASANGALGIAVANKTFLQQDRLRFYVDAVIADAPEVYYGRGYDENRQDDNKVTFDNQQVSLAPSLRKRISAQSFIGIGMDFNYNSADDIDRGQSMVDSSMLVESSRSVGASLLVNYDSRDSVLSPRSGRLVELDSKWYRQEFGSQTDFNVQSLLYSEYLSIGESGDVLAWQVHGRFTQGDVPWDQLSALGGGGLLRGYNSGRYRDEQMLLAQVEYRLNLSGRHGMVFWGGAGGLADNIDKLSADELLPTAGVGYRFEVKPKVNLRLDMGFGNGDSGFYFNVNEAF</sequence>
<dbReference type="Gene3D" id="2.40.160.50">
    <property type="entry name" value="membrane protein fhac: a member of the omp85/tpsb transporter family"/>
    <property type="match status" value="1"/>
</dbReference>
<name>A0A5J6WGG1_MORMI</name>
<dbReference type="AlphaFoldDB" id="A0A5J6WGG1"/>
<accession>A0A5J6WGG1</accession>
<keyword evidence="3" id="KW-0732">Signal</keyword>
<feature type="signal peptide" evidence="3">
    <location>
        <begin position="1"/>
        <end position="38"/>
    </location>
</feature>
<dbReference type="KEGG" id="mmaa:FR932_04380"/>
<evidence type="ECO:0000313" key="5">
    <source>
        <dbReference type="EMBL" id="QFI37119.1"/>
    </source>
</evidence>
<keyword evidence="6" id="KW-1185">Reference proteome</keyword>
<dbReference type="GO" id="GO:0019867">
    <property type="term" value="C:outer membrane"/>
    <property type="evidence" value="ECO:0007669"/>
    <property type="project" value="InterPro"/>
</dbReference>
<feature type="domain" description="Bacterial surface antigen (D15)" evidence="4">
    <location>
        <begin position="161"/>
        <end position="405"/>
    </location>
</feature>
<evidence type="ECO:0000256" key="1">
    <source>
        <dbReference type="ARBA" id="ARBA00004370"/>
    </source>
</evidence>
<evidence type="ECO:0000256" key="3">
    <source>
        <dbReference type="SAM" id="SignalP"/>
    </source>
</evidence>
<comment type="subcellular location">
    <subcellularLocation>
        <location evidence="1">Membrane</location>
    </subcellularLocation>
</comment>
<reference evidence="5 6" key="1">
    <citation type="submission" date="2019-09" db="EMBL/GenBank/DDBJ databases">
        <title>Hybrid Assembly of the complete Genome of the Deep-Sea Bacterium Moritella marina from long Nanopore and Illumina reads.</title>
        <authorList>
            <person name="Magin S."/>
            <person name="Georgoulis A."/>
            <person name="Papadimitriou K."/>
            <person name="Iliakis G."/>
            <person name="Vorgias C.E."/>
        </authorList>
    </citation>
    <scope>NUCLEOTIDE SEQUENCE [LARGE SCALE GENOMIC DNA]</scope>
    <source>
        <strain evidence="5 6">MP-1</strain>
    </source>
</reference>
<dbReference type="InterPro" id="IPR000184">
    <property type="entry name" value="Bac_surfAg_D15"/>
</dbReference>
<feature type="chain" id="PRO_5023828502" evidence="3">
    <location>
        <begin position="39"/>
        <end position="405"/>
    </location>
</feature>
<dbReference type="OrthoDB" id="9771071at2"/>
<gene>
    <name evidence="5" type="ORF">FR932_04380</name>
</gene>
<dbReference type="Pfam" id="PF01103">
    <property type="entry name" value="Omp85"/>
    <property type="match status" value="1"/>
</dbReference>
<protein>
    <submittedName>
        <fullName evidence="5">BamA/TamA family outer membrane protein</fullName>
    </submittedName>
</protein>
<evidence type="ECO:0000256" key="2">
    <source>
        <dbReference type="ARBA" id="ARBA00023136"/>
    </source>
</evidence>